<organism evidence="1 2">
    <name type="scientific">Nezara viridula</name>
    <name type="common">Southern green stink bug</name>
    <name type="synonym">Cimex viridulus</name>
    <dbReference type="NCBI Taxonomy" id="85310"/>
    <lineage>
        <taxon>Eukaryota</taxon>
        <taxon>Metazoa</taxon>
        <taxon>Ecdysozoa</taxon>
        <taxon>Arthropoda</taxon>
        <taxon>Hexapoda</taxon>
        <taxon>Insecta</taxon>
        <taxon>Pterygota</taxon>
        <taxon>Neoptera</taxon>
        <taxon>Paraneoptera</taxon>
        <taxon>Hemiptera</taxon>
        <taxon>Heteroptera</taxon>
        <taxon>Panheteroptera</taxon>
        <taxon>Pentatomomorpha</taxon>
        <taxon>Pentatomoidea</taxon>
        <taxon>Pentatomidae</taxon>
        <taxon>Pentatominae</taxon>
        <taxon>Nezara</taxon>
    </lineage>
</organism>
<name>A0A9P0HSM8_NEZVI</name>
<gene>
    <name evidence="1" type="ORF">NEZAVI_LOCUS14571</name>
</gene>
<evidence type="ECO:0000313" key="1">
    <source>
        <dbReference type="EMBL" id="CAH1406686.1"/>
    </source>
</evidence>
<dbReference type="Proteomes" id="UP001152798">
    <property type="component" value="Chromosome 6"/>
</dbReference>
<protein>
    <submittedName>
        <fullName evidence="1">Uncharacterized protein</fullName>
    </submittedName>
</protein>
<reference evidence="1" key="1">
    <citation type="submission" date="2022-01" db="EMBL/GenBank/DDBJ databases">
        <authorList>
            <person name="King R."/>
        </authorList>
    </citation>
    <scope>NUCLEOTIDE SEQUENCE</scope>
</reference>
<evidence type="ECO:0000313" key="2">
    <source>
        <dbReference type="Proteomes" id="UP001152798"/>
    </source>
</evidence>
<proteinExistence type="predicted"/>
<accession>A0A9P0HSM8</accession>
<dbReference type="AlphaFoldDB" id="A0A9P0HSM8"/>
<sequence length="68" mass="7741">MVCDEKRINLIYYTAGFSSSDAVESSTGFSWMPAFPSIVGVNPASEFPHLIINSLYRFRKTFWILVEC</sequence>
<keyword evidence="2" id="KW-1185">Reference proteome</keyword>
<dbReference type="EMBL" id="OV725082">
    <property type="protein sequence ID" value="CAH1406686.1"/>
    <property type="molecule type" value="Genomic_DNA"/>
</dbReference>